<name>A0A562RB88_9BRAD</name>
<evidence type="ECO:0000256" key="2">
    <source>
        <dbReference type="SAM" id="SignalP"/>
    </source>
</evidence>
<dbReference type="RefSeq" id="WP_018640878.1">
    <property type="nucleotide sequence ID" value="NZ_VLLA01000015.1"/>
</dbReference>
<evidence type="ECO:0000313" key="3">
    <source>
        <dbReference type="EMBL" id="TWI65660.1"/>
    </source>
</evidence>
<feature type="transmembrane region" description="Helical" evidence="1">
    <location>
        <begin position="35"/>
        <end position="56"/>
    </location>
</feature>
<dbReference type="EMBL" id="VLLA01000015">
    <property type="protein sequence ID" value="TWI65660.1"/>
    <property type="molecule type" value="Genomic_DNA"/>
</dbReference>
<reference evidence="3 4" key="1">
    <citation type="journal article" date="2015" name="Stand. Genomic Sci.">
        <title>Genomic Encyclopedia of Bacterial and Archaeal Type Strains, Phase III: the genomes of soil and plant-associated and newly described type strains.</title>
        <authorList>
            <person name="Whitman W.B."/>
            <person name="Woyke T."/>
            <person name="Klenk H.P."/>
            <person name="Zhou Y."/>
            <person name="Lilburn T.G."/>
            <person name="Beck B.J."/>
            <person name="De Vos P."/>
            <person name="Vandamme P."/>
            <person name="Eisen J.A."/>
            <person name="Garrity G."/>
            <person name="Hugenholtz P."/>
            <person name="Kyrpides N.C."/>
        </authorList>
    </citation>
    <scope>NUCLEOTIDE SEQUENCE [LARGE SCALE GENOMIC DNA]</scope>
    <source>
        <strain evidence="3 4">CGMCC 1.10948</strain>
    </source>
</reference>
<feature type="signal peptide" evidence="2">
    <location>
        <begin position="1"/>
        <end position="19"/>
    </location>
</feature>
<protein>
    <recommendedName>
        <fullName evidence="5">PXPV repeat-containing protein</fullName>
    </recommendedName>
</protein>
<gene>
    <name evidence="3" type="ORF">IQ16_05400</name>
</gene>
<sequence>MKTALVLATVGTLGLSAVAAPTPAEARWRGGFGPALAGGLIAGAVIGGLASSAYAYGPGYGYYGPGYGYYGGGYAPAYYGGYEPYPWGGYTTTYYSTGYAPAYYGYGYRRVVRPAYAYYGGPFPRRHFHRHRWHHW</sequence>
<keyword evidence="4" id="KW-1185">Reference proteome</keyword>
<evidence type="ECO:0000256" key="1">
    <source>
        <dbReference type="SAM" id="Phobius"/>
    </source>
</evidence>
<keyword evidence="1" id="KW-1133">Transmembrane helix</keyword>
<keyword evidence="2" id="KW-0732">Signal</keyword>
<keyword evidence="1" id="KW-0472">Membrane</keyword>
<comment type="caution">
    <text evidence="3">The sequence shown here is derived from an EMBL/GenBank/DDBJ whole genome shotgun (WGS) entry which is preliminary data.</text>
</comment>
<keyword evidence="1" id="KW-0812">Transmembrane</keyword>
<organism evidence="3 4">
    <name type="scientific">Bradyrhizobium huanghuaihaiense</name>
    <dbReference type="NCBI Taxonomy" id="990078"/>
    <lineage>
        <taxon>Bacteria</taxon>
        <taxon>Pseudomonadati</taxon>
        <taxon>Pseudomonadota</taxon>
        <taxon>Alphaproteobacteria</taxon>
        <taxon>Hyphomicrobiales</taxon>
        <taxon>Nitrobacteraceae</taxon>
        <taxon>Bradyrhizobium</taxon>
    </lineage>
</organism>
<proteinExistence type="predicted"/>
<evidence type="ECO:0000313" key="4">
    <source>
        <dbReference type="Proteomes" id="UP000316291"/>
    </source>
</evidence>
<feature type="chain" id="PRO_5022065567" description="PXPV repeat-containing protein" evidence="2">
    <location>
        <begin position="20"/>
        <end position="136"/>
    </location>
</feature>
<dbReference type="AlphaFoldDB" id="A0A562RB88"/>
<evidence type="ECO:0008006" key="5">
    <source>
        <dbReference type="Google" id="ProtNLM"/>
    </source>
</evidence>
<dbReference type="Proteomes" id="UP000316291">
    <property type="component" value="Unassembled WGS sequence"/>
</dbReference>
<accession>A0A562RB88</accession>